<organism evidence="1 2">
    <name type="scientific">Klebsiella pneumoniae</name>
    <dbReference type="NCBI Taxonomy" id="573"/>
    <lineage>
        <taxon>Bacteria</taxon>
        <taxon>Pseudomonadati</taxon>
        <taxon>Pseudomonadota</taxon>
        <taxon>Gammaproteobacteria</taxon>
        <taxon>Enterobacterales</taxon>
        <taxon>Enterobacteriaceae</taxon>
        <taxon>Klebsiella/Raoultella group</taxon>
        <taxon>Klebsiella</taxon>
        <taxon>Klebsiella pneumoniae complex</taxon>
    </lineage>
</organism>
<accession>A0A2X3CM50</accession>
<dbReference type="GO" id="GO:0016740">
    <property type="term" value="F:transferase activity"/>
    <property type="evidence" value="ECO:0007669"/>
    <property type="project" value="UniProtKB-KW"/>
</dbReference>
<gene>
    <name evidence="1" type="ORF">NCTC9601_05036</name>
</gene>
<evidence type="ECO:0000313" key="1">
    <source>
        <dbReference type="EMBL" id="SQC17978.1"/>
    </source>
</evidence>
<protein>
    <submittedName>
        <fullName evidence="1">Heptosyl transferase</fullName>
    </submittedName>
</protein>
<keyword evidence="1" id="KW-0808">Transferase</keyword>
<dbReference type="AlphaFoldDB" id="A0A2X3CM50"/>
<dbReference type="Proteomes" id="UP000251123">
    <property type="component" value="Unassembled WGS sequence"/>
</dbReference>
<name>A0A2X3CM50_KLEPN</name>
<dbReference type="SUPFAM" id="SSF53756">
    <property type="entry name" value="UDP-Glycosyltransferase/glycogen phosphorylase"/>
    <property type="match status" value="1"/>
</dbReference>
<proteinExistence type="predicted"/>
<evidence type="ECO:0000313" key="2">
    <source>
        <dbReference type="Proteomes" id="UP000251123"/>
    </source>
</evidence>
<reference evidence="1 2" key="1">
    <citation type="submission" date="2018-06" db="EMBL/GenBank/DDBJ databases">
        <authorList>
            <consortium name="Pathogen Informatics"/>
            <person name="Doyle S."/>
        </authorList>
    </citation>
    <scope>NUCLEOTIDE SEQUENCE [LARGE SCALE GENOMIC DNA]</scope>
    <source>
        <strain evidence="1 2">NCTC9601</strain>
    </source>
</reference>
<dbReference type="EMBL" id="UASN01000022">
    <property type="protein sequence ID" value="SQC17978.1"/>
    <property type="molecule type" value="Genomic_DNA"/>
</dbReference>
<sequence>MSLNTLRAAGFDAVIDFDDVTSYERFKLLADLRATSVIGFNKEPYKLYDYSIAFLTATAIFPCAISRLVKLFGIVDDRPYHYHLPGCRHERGEKWPACFLRPERSKLRIAINPFTASEDKDFCRHQVATLVERLHALPYRVCIVMVGRSEKIRQLGWIWRCTSPTAPSTPP</sequence>